<dbReference type="EMBL" id="BAAAEW010000037">
    <property type="protein sequence ID" value="GAA0763584.1"/>
    <property type="molecule type" value="Genomic_DNA"/>
</dbReference>
<gene>
    <name evidence="3" type="ORF">GCM10009107_49090</name>
</gene>
<evidence type="ECO:0000313" key="3">
    <source>
        <dbReference type="EMBL" id="GAA0763584.1"/>
    </source>
</evidence>
<proteinExistence type="predicted"/>
<dbReference type="RefSeq" id="WP_231013072.1">
    <property type="nucleotide sequence ID" value="NZ_BAAAEW010000037.1"/>
</dbReference>
<sequence length="432" mass="45516">MLAELIAGQRPRLLAHLVRRFGLAHLALAEDAVQQACLRALDHWPREGQPTNAAGWLLRVAEHWAIDQLRAARPLQAWDDLPAEQTEAFAAAPTASARFAGELDDDELALLFAACHPAVPPASQVALALRSLTALPLDTLADALLTTEAGLAQRLARARQALAGVSLTVPTGPELPARCEAVLATLLVMFGEGMKTSGRQGDRQAGEAHAQALCWEAIRLARAVAAHPRTASGEADALAALLLLHGARLSGRLDEAGDIVPLPGQARDRWDAGMIRMGLAHLQASQGTPAERGSGPATSHAPLLTRYHVLAGIAAEHALAPTPARTHWPRIVAGYVLLLRLDPSPAPRLGHAIALAEAGEPAQALALLQAWLPQGPAALRPHALAAMARAHERLGDTAQALARLSEAIACVRHPADARMLQARARTLAASAE</sequence>
<evidence type="ECO:0000313" key="4">
    <source>
        <dbReference type="Proteomes" id="UP001500279"/>
    </source>
</evidence>
<dbReference type="InterPro" id="IPR011990">
    <property type="entry name" value="TPR-like_helical_dom_sf"/>
</dbReference>
<dbReference type="Proteomes" id="UP001500279">
    <property type="component" value="Unassembled WGS sequence"/>
</dbReference>
<dbReference type="SUPFAM" id="SSF88946">
    <property type="entry name" value="Sigma2 domain of RNA polymerase sigma factors"/>
    <property type="match status" value="1"/>
</dbReference>
<dbReference type="Gene3D" id="1.25.40.10">
    <property type="entry name" value="Tetratricopeptide repeat domain"/>
    <property type="match status" value="1"/>
</dbReference>
<dbReference type="PANTHER" id="PTHR47756:SF2">
    <property type="entry name" value="BLL6612 PROTEIN"/>
    <property type="match status" value="1"/>
</dbReference>
<protein>
    <submittedName>
        <fullName evidence="3">Sigma factor-like helix-turn-helix DNA-binding protein</fullName>
    </submittedName>
</protein>
<feature type="domain" description="DUF6596" evidence="2">
    <location>
        <begin position="178"/>
        <end position="285"/>
    </location>
</feature>
<dbReference type="InterPro" id="IPR013325">
    <property type="entry name" value="RNA_pol_sigma_r2"/>
</dbReference>
<dbReference type="InterPro" id="IPR046531">
    <property type="entry name" value="DUF6596"/>
</dbReference>
<dbReference type="Pfam" id="PF20239">
    <property type="entry name" value="DUF6596"/>
    <property type="match status" value="1"/>
</dbReference>
<accession>A0ABN1KEL4</accession>
<comment type="caution">
    <text evidence="3">The sequence shown here is derived from an EMBL/GenBank/DDBJ whole genome shotgun (WGS) entry which is preliminary data.</text>
</comment>
<dbReference type="SUPFAM" id="SSF48452">
    <property type="entry name" value="TPR-like"/>
    <property type="match status" value="1"/>
</dbReference>
<organism evidence="3 4">
    <name type="scientific">Ideonella azotifigens</name>
    <dbReference type="NCBI Taxonomy" id="513160"/>
    <lineage>
        <taxon>Bacteria</taxon>
        <taxon>Pseudomonadati</taxon>
        <taxon>Pseudomonadota</taxon>
        <taxon>Betaproteobacteria</taxon>
        <taxon>Burkholderiales</taxon>
        <taxon>Sphaerotilaceae</taxon>
        <taxon>Ideonella</taxon>
    </lineage>
</organism>
<evidence type="ECO:0000259" key="2">
    <source>
        <dbReference type="Pfam" id="PF20239"/>
    </source>
</evidence>
<evidence type="ECO:0000259" key="1">
    <source>
        <dbReference type="Pfam" id="PF04542"/>
    </source>
</evidence>
<feature type="domain" description="RNA polymerase sigma-70 region 2" evidence="1">
    <location>
        <begin position="12"/>
        <end position="73"/>
    </location>
</feature>
<dbReference type="Pfam" id="PF04542">
    <property type="entry name" value="Sigma70_r2"/>
    <property type="match status" value="1"/>
</dbReference>
<name>A0ABN1KEL4_9BURK</name>
<dbReference type="Gene3D" id="1.10.1740.10">
    <property type="match status" value="1"/>
</dbReference>
<dbReference type="PANTHER" id="PTHR47756">
    <property type="entry name" value="BLL6612 PROTEIN-RELATED"/>
    <property type="match status" value="1"/>
</dbReference>
<keyword evidence="4" id="KW-1185">Reference proteome</keyword>
<dbReference type="InterPro" id="IPR007627">
    <property type="entry name" value="RNA_pol_sigma70_r2"/>
</dbReference>
<reference evidence="3 4" key="1">
    <citation type="journal article" date="2019" name="Int. J. Syst. Evol. Microbiol.">
        <title>The Global Catalogue of Microorganisms (GCM) 10K type strain sequencing project: providing services to taxonomists for standard genome sequencing and annotation.</title>
        <authorList>
            <consortium name="The Broad Institute Genomics Platform"/>
            <consortium name="The Broad Institute Genome Sequencing Center for Infectious Disease"/>
            <person name="Wu L."/>
            <person name="Ma J."/>
        </authorList>
    </citation>
    <scope>NUCLEOTIDE SEQUENCE [LARGE SCALE GENOMIC DNA]</scope>
    <source>
        <strain evidence="3 4">JCM 15503</strain>
    </source>
</reference>